<proteinExistence type="predicted"/>
<accession>A0A934V5H8</accession>
<keyword evidence="2" id="KW-1185">Reference proteome</keyword>
<dbReference type="AlphaFoldDB" id="A0A934V5H8"/>
<sequence length="148" mass="15949">MAGEVSGEKGLTDVFANAGSAVEDVQKVYGGTSWIDAVNPQAQGGSWTFDKEQIDSVIGQWEDLLEACLQDKVALDTLLAMLPAPSEDEPSSNYVKVLWDGLGSLQEYNDSVQIYIADFIDRLKAAKTGIERTEADNVDPFANVGSSE</sequence>
<dbReference type="Proteomes" id="UP000635245">
    <property type="component" value="Unassembled WGS sequence"/>
</dbReference>
<dbReference type="RefSeq" id="WP_200318748.1">
    <property type="nucleotide sequence ID" value="NZ_JAENJH010000003.1"/>
</dbReference>
<evidence type="ECO:0000313" key="1">
    <source>
        <dbReference type="EMBL" id="MBK1785724.1"/>
    </source>
</evidence>
<dbReference type="EMBL" id="JAENJH010000003">
    <property type="protein sequence ID" value="MBK1785724.1"/>
    <property type="molecule type" value="Genomic_DNA"/>
</dbReference>
<reference evidence="1" key="1">
    <citation type="submission" date="2020-12" db="EMBL/GenBank/DDBJ databases">
        <title>Prauserella sp. ASG 168, a novel actinomycete isolated from cave rock.</title>
        <authorList>
            <person name="Suriyachadkun C."/>
        </authorList>
    </citation>
    <scope>NUCLEOTIDE SEQUENCE</scope>
    <source>
        <strain evidence="1">ASG 168</strain>
    </source>
</reference>
<name>A0A934V5H8_9PSEU</name>
<gene>
    <name evidence="1" type="ORF">JHE00_15440</name>
</gene>
<protein>
    <submittedName>
        <fullName evidence="1">Uncharacterized protein</fullName>
    </submittedName>
</protein>
<evidence type="ECO:0000313" key="2">
    <source>
        <dbReference type="Proteomes" id="UP000635245"/>
    </source>
</evidence>
<organism evidence="1 2">
    <name type="scientific">Prauserella cavernicola</name>
    <dbReference type="NCBI Taxonomy" id="2800127"/>
    <lineage>
        <taxon>Bacteria</taxon>
        <taxon>Bacillati</taxon>
        <taxon>Actinomycetota</taxon>
        <taxon>Actinomycetes</taxon>
        <taxon>Pseudonocardiales</taxon>
        <taxon>Pseudonocardiaceae</taxon>
        <taxon>Prauserella</taxon>
    </lineage>
</organism>
<comment type="caution">
    <text evidence="1">The sequence shown here is derived from an EMBL/GenBank/DDBJ whole genome shotgun (WGS) entry which is preliminary data.</text>
</comment>